<organism evidence="1">
    <name type="scientific">marine metagenome</name>
    <dbReference type="NCBI Taxonomy" id="408172"/>
    <lineage>
        <taxon>unclassified sequences</taxon>
        <taxon>metagenomes</taxon>
        <taxon>ecological metagenomes</taxon>
    </lineage>
</organism>
<feature type="non-terminal residue" evidence="1">
    <location>
        <position position="98"/>
    </location>
</feature>
<proteinExistence type="predicted"/>
<dbReference type="AlphaFoldDB" id="A0A382WX57"/>
<gene>
    <name evidence="1" type="ORF">METZ01_LOCUS416004</name>
</gene>
<sequence length="98" mass="11236">MELTIETFRQEIDAAMLSYDRHVVCVFKTPDDCLEAIERLMLKAIKAYENRVEGMRHGIALDKEITIMLSQNEGEAPLCGIYFNLHSPYSREDGGRNI</sequence>
<evidence type="ECO:0000313" key="1">
    <source>
        <dbReference type="EMBL" id="SVD63150.1"/>
    </source>
</evidence>
<accession>A0A382WX57</accession>
<protein>
    <submittedName>
        <fullName evidence="1">Uncharacterized protein</fullName>
    </submittedName>
</protein>
<name>A0A382WX57_9ZZZZ</name>
<reference evidence="1" key="1">
    <citation type="submission" date="2018-05" db="EMBL/GenBank/DDBJ databases">
        <authorList>
            <person name="Lanie J.A."/>
            <person name="Ng W.-L."/>
            <person name="Kazmierczak K.M."/>
            <person name="Andrzejewski T.M."/>
            <person name="Davidsen T.M."/>
            <person name="Wayne K.J."/>
            <person name="Tettelin H."/>
            <person name="Glass J.I."/>
            <person name="Rusch D."/>
            <person name="Podicherti R."/>
            <person name="Tsui H.-C.T."/>
            <person name="Winkler M.E."/>
        </authorList>
    </citation>
    <scope>NUCLEOTIDE SEQUENCE</scope>
</reference>
<dbReference type="EMBL" id="UINC01163053">
    <property type="protein sequence ID" value="SVD63150.1"/>
    <property type="molecule type" value="Genomic_DNA"/>
</dbReference>